<dbReference type="GO" id="GO:0140291">
    <property type="term" value="P:peptidyl-glutamate ADP-deribosylation"/>
    <property type="evidence" value="ECO:0007669"/>
    <property type="project" value="TreeGrafter"/>
</dbReference>
<dbReference type="InterPro" id="IPR002589">
    <property type="entry name" value="Macro_dom"/>
</dbReference>
<dbReference type="AlphaFoldDB" id="A0AAJ0GQ12"/>
<dbReference type="InterPro" id="IPR050892">
    <property type="entry name" value="ADP-ribose_metab_enzymes"/>
</dbReference>
<dbReference type="GO" id="GO:0004721">
    <property type="term" value="F:phosphoprotein phosphatase activity"/>
    <property type="evidence" value="ECO:0007669"/>
    <property type="project" value="UniProtKB-KW"/>
</dbReference>
<evidence type="ECO:0000256" key="1">
    <source>
        <dbReference type="ARBA" id="ARBA00002432"/>
    </source>
</evidence>
<comment type="function">
    <text evidence="1">Highly specific phosphatase involved in the metabolism of ADP-ribose 1''-phosphate (Appr1p) which is produced as a consequence of tRNA splicing.</text>
</comment>
<keyword evidence="10" id="KW-1185">Reference proteome</keyword>
<dbReference type="InterPro" id="IPR043472">
    <property type="entry name" value="Macro_dom-like"/>
</dbReference>
<name>A0AAJ0GQ12_9PEZI</name>
<comment type="catalytic activity">
    <reaction evidence="6">
        <text>ADP-alpha-D-ribose 1''-phosphate + H2O = ADP-D-ribose + phosphate</text>
        <dbReference type="Rhea" id="RHEA:25029"/>
        <dbReference type="ChEBI" id="CHEBI:15377"/>
        <dbReference type="ChEBI" id="CHEBI:43474"/>
        <dbReference type="ChEBI" id="CHEBI:57967"/>
        <dbReference type="ChEBI" id="CHEBI:58753"/>
        <dbReference type="EC" id="3.1.3.84"/>
    </reaction>
</comment>
<dbReference type="PANTHER" id="PTHR12521">
    <property type="entry name" value="PROTEIN C6ORF130"/>
    <property type="match status" value="1"/>
</dbReference>
<dbReference type="Gene3D" id="3.40.220.10">
    <property type="entry name" value="Leucine Aminopeptidase, subunit E, domain 1"/>
    <property type="match status" value="1"/>
</dbReference>
<dbReference type="CDD" id="cd02901">
    <property type="entry name" value="Macro_Poa1p-like"/>
    <property type="match status" value="1"/>
</dbReference>
<dbReference type="RefSeq" id="XP_062719838.1">
    <property type="nucleotide sequence ID" value="XM_062869497.1"/>
</dbReference>
<comment type="similarity">
    <text evidence="2">Belongs to the POA1 family.</text>
</comment>
<dbReference type="GeneID" id="87888326"/>
<dbReference type="SUPFAM" id="SSF52949">
    <property type="entry name" value="Macro domain-like"/>
    <property type="match status" value="1"/>
</dbReference>
<evidence type="ECO:0000256" key="3">
    <source>
        <dbReference type="ARBA" id="ARBA00012983"/>
    </source>
</evidence>
<sequence>MSRKHPAGTDGGASDGPRQFKQMKLDFFTSSTRQPKKPRTETEAHQEKSTNTATAGTGDGDDDTDPKPATVSSNPSVDPPSPAAAVSASRIRITDRTGNLFAAPSDSLLIHACNSVGSWGGGIALAFRNLYPEAFKIYRAHCAHSTPDQLVGTALLIAPQPRGGGKEGEGGGKKRPQQQQHYIGCLFTSRRYGKARDSPERILRATGPAMRHLMRLVAEEERRKGEGVIKEVRMCKINAGLFAVPWERSKKAIQGLELDQGEVPQCAEDGVVKVVAYERE</sequence>
<proteinExistence type="inferred from homology"/>
<reference evidence="9" key="2">
    <citation type="submission" date="2023-06" db="EMBL/GenBank/DDBJ databases">
        <authorList>
            <consortium name="Lawrence Berkeley National Laboratory"/>
            <person name="Mondo S.J."/>
            <person name="Hensen N."/>
            <person name="Bonometti L."/>
            <person name="Westerberg I."/>
            <person name="Brannstrom I.O."/>
            <person name="Guillou S."/>
            <person name="Cros-Aarteil S."/>
            <person name="Calhoun S."/>
            <person name="Haridas S."/>
            <person name="Kuo A."/>
            <person name="Pangilinan J."/>
            <person name="Riley R."/>
            <person name="Labutti K."/>
            <person name="Andreopoulos B."/>
            <person name="Lipzen A."/>
            <person name="Chen C."/>
            <person name="Yanf M."/>
            <person name="Daum C."/>
            <person name="Ng V."/>
            <person name="Clum A."/>
            <person name="Steindorff A."/>
            <person name="Ohm R."/>
            <person name="Martin F."/>
            <person name="Silar P."/>
            <person name="Natvig D."/>
            <person name="Lalanne C."/>
            <person name="Gautier V."/>
            <person name="Ament-Velasquez S.L."/>
            <person name="Kruys A."/>
            <person name="Hutchinson M.I."/>
            <person name="Powell A.J."/>
            <person name="Barry K."/>
            <person name="Miller A.N."/>
            <person name="Grigoriev I.V."/>
            <person name="Debuchy R."/>
            <person name="Gladieux P."/>
            <person name="Thoren M.H."/>
            <person name="Johannesson H."/>
        </authorList>
    </citation>
    <scope>NUCLEOTIDE SEQUENCE</scope>
    <source>
        <strain evidence="9">CBS 333.67</strain>
    </source>
</reference>
<reference evidence="9" key="1">
    <citation type="journal article" date="2023" name="Mol. Phylogenet. Evol.">
        <title>Genome-scale phylogeny and comparative genomics of the fungal order Sordariales.</title>
        <authorList>
            <person name="Hensen N."/>
            <person name="Bonometti L."/>
            <person name="Westerberg I."/>
            <person name="Brannstrom I.O."/>
            <person name="Guillou S."/>
            <person name="Cros-Aarteil S."/>
            <person name="Calhoun S."/>
            <person name="Haridas S."/>
            <person name="Kuo A."/>
            <person name="Mondo S."/>
            <person name="Pangilinan J."/>
            <person name="Riley R."/>
            <person name="LaButti K."/>
            <person name="Andreopoulos B."/>
            <person name="Lipzen A."/>
            <person name="Chen C."/>
            <person name="Yan M."/>
            <person name="Daum C."/>
            <person name="Ng V."/>
            <person name="Clum A."/>
            <person name="Steindorff A."/>
            <person name="Ohm R.A."/>
            <person name="Martin F."/>
            <person name="Silar P."/>
            <person name="Natvig D.O."/>
            <person name="Lalanne C."/>
            <person name="Gautier V."/>
            <person name="Ament-Velasquez S.L."/>
            <person name="Kruys A."/>
            <person name="Hutchinson M.I."/>
            <person name="Powell A.J."/>
            <person name="Barry K."/>
            <person name="Miller A.N."/>
            <person name="Grigoriev I.V."/>
            <person name="Debuchy R."/>
            <person name="Gladieux P."/>
            <person name="Hiltunen Thoren M."/>
            <person name="Johannesson H."/>
        </authorList>
    </citation>
    <scope>NUCLEOTIDE SEQUENCE</scope>
    <source>
        <strain evidence="9">CBS 333.67</strain>
    </source>
</reference>
<feature type="compositionally biased region" description="Low complexity" evidence="7">
    <location>
        <begin position="67"/>
        <end position="76"/>
    </location>
</feature>
<evidence type="ECO:0000259" key="8">
    <source>
        <dbReference type="SMART" id="SM00506"/>
    </source>
</evidence>
<evidence type="ECO:0000256" key="6">
    <source>
        <dbReference type="ARBA" id="ARBA00034427"/>
    </source>
</evidence>
<keyword evidence="5" id="KW-0904">Protein phosphatase</keyword>
<dbReference type="PANTHER" id="PTHR12521:SF0">
    <property type="entry name" value="ADP-RIBOSE GLYCOHYDROLASE OARD1"/>
    <property type="match status" value="1"/>
</dbReference>
<protein>
    <recommendedName>
        <fullName evidence="4">ADP-ribose 1''-phosphate phosphatase</fullName>
        <ecNumber evidence="3">3.1.3.84</ecNumber>
    </recommendedName>
</protein>
<feature type="domain" description="Macro" evidence="8">
    <location>
        <begin position="92"/>
        <end position="253"/>
    </location>
</feature>
<keyword evidence="5" id="KW-0378">Hydrolase</keyword>
<dbReference type="EMBL" id="JAUDZG010000005">
    <property type="protein sequence ID" value="KAK3304058.1"/>
    <property type="molecule type" value="Genomic_DNA"/>
</dbReference>
<feature type="region of interest" description="Disordered" evidence="7">
    <location>
        <begin position="1"/>
        <end position="90"/>
    </location>
</feature>
<evidence type="ECO:0000256" key="2">
    <source>
        <dbReference type="ARBA" id="ARBA00006575"/>
    </source>
</evidence>
<gene>
    <name evidence="9" type="ORF">B0T15DRAFT_535385</name>
</gene>
<feature type="compositionally biased region" description="Basic and acidic residues" evidence="7">
    <location>
        <begin position="38"/>
        <end position="48"/>
    </location>
</feature>
<evidence type="ECO:0000256" key="5">
    <source>
        <dbReference type="ARBA" id="ARBA00022912"/>
    </source>
</evidence>
<evidence type="ECO:0000256" key="4">
    <source>
        <dbReference type="ARBA" id="ARBA00019744"/>
    </source>
</evidence>
<organism evidence="9 10">
    <name type="scientific">Chaetomium strumarium</name>
    <dbReference type="NCBI Taxonomy" id="1170767"/>
    <lineage>
        <taxon>Eukaryota</taxon>
        <taxon>Fungi</taxon>
        <taxon>Dikarya</taxon>
        <taxon>Ascomycota</taxon>
        <taxon>Pezizomycotina</taxon>
        <taxon>Sordariomycetes</taxon>
        <taxon>Sordariomycetidae</taxon>
        <taxon>Sordariales</taxon>
        <taxon>Chaetomiaceae</taxon>
        <taxon>Chaetomium</taxon>
    </lineage>
</organism>
<dbReference type="Proteomes" id="UP001273166">
    <property type="component" value="Unassembled WGS sequence"/>
</dbReference>
<dbReference type="Pfam" id="PF01661">
    <property type="entry name" value="Macro"/>
    <property type="match status" value="1"/>
</dbReference>
<comment type="caution">
    <text evidence="9">The sequence shown here is derived from an EMBL/GenBank/DDBJ whole genome shotgun (WGS) entry which is preliminary data.</text>
</comment>
<dbReference type="SMART" id="SM00506">
    <property type="entry name" value="A1pp"/>
    <property type="match status" value="1"/>
</dbReference>
<evidence type="ECO:0000313" key="9">
    <source>
        <dbReference type="EMBL" id="KAK3304058.1"/>
    </source>
</evidence>
<accession>A0AAJ0GQ12</accession>
<evidence type="ECO:0000313" key="10">
    <source>
        <dbReference type="Proteomes" id="UP001273166"/>
    </source>
</evidence>
<dbReference type="EC" id="3.1.3.84" evidence="3"/>
<evidence type="ECO:0000256" key="7">
    <source>
        <dbReference type="SAM" id="MobiDB-lite"/>
    </source>
</evidence>